<dbReference type="SMART" id="SM00233">
    <property type="entry name" value="PH"/>
    <property type="match status" value="1"/>
</dbReference>
<feature type="compositionally biased region" description="Polar residues" evidence="2">
    <location>
        <begin position="726"/>
        <end position="740"/>
    </location>
</feature>
<feature type="region of interest" description="Disordered" evidence="2">
    <location>
        <begin position="429"/>
        <end position="462"/>
    </location>
</feature>
<dbReference type="GeneID" id="100374214"/>
<keyword evidence="1" id="KW-0175">Coiled coil</keyword>
<dbReference type="InterPro" id="IPR002404">
    <property type="entry name" value="IRS_PTB"/>
</dbReference>
<dbReference type="PANTHER" id="PTHR21258">
    <property type="entry name" value="DOCKING PROTEIN RELATED"/>
    <property type="match status" value="1"/>
</dbReference>
<dbReference type="InterPro" id="IPR011993">
    <property type="entry name" value="PH-like_dom_sf"/>
</dbReference>
<dbReference type="PROSITE" id="PS50003">
    <property type="entry name" value="PH_DOMAIN"/>
    <property type="match status" value="1"/>
</dbReference>
<dbReference type="RefSeq" id="XP_002731789.1">
    <property type="nucleotide sequence ID" value="XM_002731743.1"/>
</dbReference>
<feature type="compositionally biased region" description="Pro residues" evidence="2">
    <location>
        <begin position="678"/>
        <end position="689"/>
    </location>
</feature>
<feature type="compositionally biased region" description="Low complexity" evidence="2">
    <location>
        <begin position="741"/>
        <end position="758"/>
    </location>
</feature>
<evidence type="ECO:0000259" key="3">
    <source>
        <dbReference type="PROSITE" id="PS50003"/>
    </source>
</evidence>
<dbReference type="Gene3D" id="2.30.29.30">
    <property type="entry name" value="Pleckstrin-homology domain (PH domain)/Phosphotyrosine-binding domain (PTB)"/>
    <property type="match status" value="2"/>
</dbReference>
<dbReference type="SUPFAM" id="SSF50729">
    <property type="entry name" value="PH domain-like"/>
    <property type="match status" value="2"/>
</dbReference>
<feature type="domain" description="PH" evidence="3">
    <location>
        <begin position="7"/>
        <end position="130"/>
    </location>
</feature>
<dbReference type="Proteomes" id="UP000694865">
    <property type="component" value="Unplaced"/>
</dbReference>
<sequence length="766" mass="86198">MADGGGSHVYEGWLEKSTDATKQKGLLSLKKSSSSWKKLYFVLQKERDKTENKEYSVLIHYEKKPVKPENANRFKGKTKLWPHYKIEKCFGVKGKHYVFAITTPDEKLRLNAENEINLDLWVFYLQMQTKLRVDLPGSCFIVTATETDDHRKIGTLGAKCLLHLSPWGVTLALQNSRCLVGQWPLKCVRSFESSDDGRFNFEAGRSSPMGEGDYQFLTLPSEDNFMFDLLDQFTAQSNKNLKSITESRRNSKKEIDEVAEEYDCLRLATFGLLPTPVSEQLSVSACIDVPAAAPRPALHHQISSESSEARYHVYNRPESIYLVEQSTPALPERPTNGLKIMRSPLENSAQLNQHRAHPMQKSELHRLKDDKGSYIDMSQTNLSSFKDEDSWWNMSGEFRSPSDSMSPHGETGKKPIQLEQIDASFKLEPSGGAVKKNASKVSNPGSVKKKRASGSPYEHMTSPAASYENTTLQHSILSSYENSPLIKPSNSFKSYENEAFVNSPSSFTRSLPKRFHFKDRAQSQDDSVIMAPHTPEEYSNLNLRRTGKVPPYLELEEESKTPILFSPPFKLARSASCDNLFERLSLSPGHECSSIADRPLPDWLPHRRLPAPPPGTVHLRCMHSYLDIDIKGIQVNRDKRKKFRRHNYVDIDGDSSSYEHVRPTLNRSYSDSNILGDLPPPLPDWPPSQNPIKPASHSTSIDIPNRKKSSKNIVKQVSTDGADESAASSAPINLVKSKSPSSMKGFKTSSKTKMFTKSPPETELSI</sequence>
<proteinExistence type="predicted"/>
<gene>
    <name evidence="5" type="primary">LOC100374214</name>
</gene>
<evidence type="ECO:0000313" key="5">
    <source>
        <dbReference type="RefSeq" id="XP_002731789.1"/>
    </source>
</evidence>
<accession>A0ABM0GKD0</accession>
<dbReference type="PANTHER" id="PTHR21258:SF56">
    <property type="entry name" value="IRS-TYPE PTB DOMAIN-CONTAINING PROTEIN"/>
    <property type="match status" value="1"/>
</dbReference>
<evidence type="ECO:0000256" key="1">
    <source>
        <dbReference type="SAM" id="Coils"/>
    </source>
</evidence>
<dbReference type="InterPro" id="IPR050996">
    <property type="entry name" value="Docking_Protein_DOK"/>
</dbReference>
<reference evidence="5" key="1">
    <citation type="submission" date="2025-08" db="UniProtKB">
        <authorList>
            <consortium name="RefSeq"/>
        </authorList>
    </citation>
    <scope>IDENTIFICATION</scope>
    <source>
        <tissue evidence="5">Testes</tissue>
    </source>
</reference>
<keyword evidence="4" id="KW-1185">Reference proteome</keyword>
<dbReference type="Pfam" id="PF02174">
    <property type="entry name" value="IRS"/>
    <property type="match status" value="1"/>
</dbReference>
<feature type="region of interest" description="Disordered" evidence="2">
    <location>
        <begin position="669"/>
        <end position="766"/>
    </location>
</feature>
<name>A0ABM0GKD0_SACKO</name>
<feature type="coiled-coil region" evidence="1">
    <location>
        <begin position="241"/>
        <end position="268"/>
    </location>
</feature>
<evidence type="ECO:0000256" key="2">
    <source>
        <dbReference type="SAM" id="MobiDB-lite"/>
    </source>
</evidence>
<dbReference type="InterPro" id="IPR001849">
    <property type="entry name" value="PH_domain"/>
</dbReference>
<dbReference type="SMART" id="SM01244">
    <property type="entry name" value="IRS"/>
    <property type="match status" value="1"/>
</dbReference>
<protein>
    <submittedName>
        <fullName evidence="5">Uncharacterized protein LOC100374214</fullName>
    </submittedName>
</protein>
<evidence type="ECO:0000313" key="4">
    <source>
        <dbReference type="Proteomes" id="UP000694865"/>
    </source>
</evidence>
<organism evidence="4 5">
    <name type="scientific">Saccoglossus kowalevskii</name>
    <name type="common">Acorn worm</name>
    <dbReference type="NCBI Taxonomy" id="10224"/>
    <lineage>
        <taxon>Eukaryota</taxon>
        <taxon>Metazoa</taxon>
        <taxon>Hemichordata</taxon>
        <taxon>Enteropneusta</taxon>
        <taxon>Harrimaniidae</taxon>
        <taxon>Saccoglossus</taxon>
    </lineage>
</organism>